<name>A0AAD5QYU7_PARTN</name>
<accession>A0AAD5QYU7</accession>
<proteinExistence type="predicted"/>
<dbReference type="Proteomes" id="UP001196413">
    <property type="component" value="Unassembled WGS sequence"/>
</dbReference>
<gene>
    <name evidence="1" type="ORF">KIN20_026926</name>
</gene>
<sequence length="60" mass="6882">MALRCPCFRASHQLNDDYANQKQMDLVLHLALPVVRVCRDCSKHNSRMTVFGSSWNMGND</sequence>
<keyword evidence="2" id="KW-1185">Reference proteome</keyword>
<organism evidence="1 2">
    <name type="scientific">Parelaphostrongylus tenuis</name>
    <name type="common">Meningeal worm</name>
    <dbReference type="NCBI Taxonomy" id="148309"/>
    <lineage>
        <taxon>Eukaryota</taxon>
        <taxon>Metazoa</taxon>
        <taxon>Ecdysozoa</taxon>
        <taxon>Nematoda</taxon>
        <taxon>Chromadorea</taxon>
        <taxon>Rhabditida</taxon>
        <taxon>Rhabditina</taxon>
        <taxon>Rhabditomorpha</taxon>
        <taxon>Strongyloidea</taxon>
        <taxon>Metastrongylidae</taxon>
        <taxon>Parelaphostrongylus</taxon>
    </lineage>
</organism>
<comment type="caution">
    <text evidence="1">The sequence shown here is derived from an EMBL/GenBank/DDBJ whole genome shotgun (WGS) entry which is preliminary data.</text>
</comment>
<dbReference type="EMBL" id="JAHQIW010005521">
    <property type="protein sequence ID" value="KAJ1366296.1"/>
    <property type="molecule type" value="Genomic_DNA"/>
</dbReference>
<protein>
    <submittedName>
        <fullName evidence="1">Uncharacterized protein</fullName>
    </submittedName>
</protein>
<evidence type="ECO:0000313" key="1">
    <source>
        <dbReference type="EMBL" id="KAJ1366296.1"/>
    </source>
</evidence>
<reference evidence="1" key="1">
    <citation type="submission" date="2021-06" db="EMBL/GenBank/DDBJ databases">
        <title>Parelaphostrongylus tenuis whole genome reference sequence.</title>
        <authorList>
            <person name="Garwood T.J."/>
            <person name="Larsen P.A."/>
            <person name="Fountain-Jones N.M."/>
            <person name="Garbe J.R."/>
            <person name="Macchietto M.G."/>
            <person name="Kania S.A."/>
            <person name="Gerhold R.W."/>
            <person name="Richards J.E."/>
            <person name="Wolf T.M."/>
        </authorList>
    </citation>
    <scope>NUCLEOTIDE SEQUENCE</scope>
    <source>
        <strain evidence="1">MNPRO001-30</strain>
        <tissue evidence="1">Meninges</tissue>
    </source>
</reference>
<dbReference type="AlphaFoldDB" id="A0AAD5QYU7"/>
<evidence type="ECO:0000313" key="2">
    <source>
        <dbReference type="Proteomes" id="UP001196413"/>
    </source>
</evidence>